<comment type="function">
    <text evidence="4">Methylates ribosomal protein uL3 on a specific glutamine residue.</text>
</comment>
<dbReference type="InterPro" id="IPR017127">
    <property type="entry name" value="Ribosome_uL3_MTase"/>
</dbReference>
<evidence type="ECO:0000256" key="2">
    <source>
        <dbReference type="ARBA" id="ARBA00022679"/>
    </source>
</evidence>
<dbReference type="Pfam" id="PF05175">
    <property type="entry name" value="MTS"/>
    <property type="match status" value="1"/>
</dbReference>
<protein>
    <recommendedName>
        <fullName evidence="4">Ribosomal protein uL3 glutamine methyltransferase</fullName>
        <shortName evidence="4">uL3 MTase</shortName>
        <ecNumber evidence="4">2.1.1.298</ecNumber>
    </recommendedName>
    <alternativeName>
        <fullName evidence="4">N5-glutamine methyltransferase PrmB</fullName>
    </alternativeName>
</protein>
<evidence type="ECO:0000259" key="5">
    <source>
        <dbReference type="Pfam" id="PF05175"/>
    </source>
</evidence>
<evidence type="ECO:0000256" key="4">
    <source>
        <dbReference type="HAMAP-Rule" id="MF_02125"/>
    </source>
</evidence>
<reference evidence="6" key="1">
    <citation type="journal article" date="2020" name="mSystems">
        <title>Genome- and Community-Level Interaction Insights into Carbon Utilization and Element Cycling Functions of Hydrothermarchaeota in Hydrothermal Sediment.</title>
        <authorList>
            <person name="Zhou Z."/>
            <person name="Liu Y."/>
            <person name="Xu W."/>
            <person name="Pan J."/>
            <person name="Luo Z.H."/>
            <person name="Li M."/>
        </authorList>
    </citation>
    <scope>NUCLEOTIDE SEQUENCE [LARGE SCALE GENOMIC DNA]</scope>
    <source>
        <strain evidence="6">HyVt-505</strain>
    </source>
</reference>
<dbReference type="PANTHER" id="PTHR47806:SF1">
    <property type="entry name" value="RIBOSOMAL PROTEIN UL3 GLUTAMINE METHYLTRANSFERASE"/>
    <property type="match status" value="1"/>
</dbReference>
<dbReference type="PIRSF" id="PIRSF037167">
    <property type="entry name" value="Mtase_YfcB_prd"/>
    <property type="match status" value="1"/>
</dbReference>
<dbReference type="GO" id="GO:0005840">
    <property type="term" value="C:ribosome"/>
    <property type="evidence" value="ECO:0007669"/>
    <property type="project" value="UniProtKB-KW"/>
</dbReference>
<gene>
    <name evidence="4" type="primary">prmB</name>
    <name evidence="6" type="ORF">ENJ65_04040</name>
</gene>
<accession>A0A832J390</accession>
<keyword evidence="3 4" id="KW-0949">S-adenosyl-L-methionine</keyword>
<comment type="catalytic activity">
    <reaction evidence="4">
        <text>L-glutaminyl-[ribosomal protein uL3] + S-adenosyl-L-methionine = N(5)-methyl-L-glutaminyl-[ribosomal protein uL3] + S-adenosyl-L-homocysteine + H(+)</text>
        <dbReference type="Rhea" id="RHEA:45020"/>
        <dbReference type="Rhea" id="RHEA-COMP:11063"/>
        <dbReference type="Rhea" id="RHEA-COMP:11064"/>
        <dbReference type="ChEBI" id="CHEBI:15378"/>
        <dbReference type="ChEBI" id="CHEBI:30011"/>
        <dbReference type="ChEBI" id="CHEBI:57856"/>
        <dbReference type="ChEBI" id="CHEBI:59789"/>
        <dbReference type="ChEBI" id="CHEBI:61891"/>
        <dbReference type="EC" id="2.1.1.298"/>
    </reaction>
</comment>
<keyword evidence="2 4" id="KW-0808">Transferase</keyword>
<dbReference type="GO" id="GO:0036009">
    <property type="term" value="F:protein-glutamine N-methyltransferase activity"/>
    <property type="evidence" value="ECO:0007669"/>
    <property type="project" value="UniProtKB-UniRule"/>
</dbReference>
<feature type="domain" description="Methyltransferase small" evidence="5">
    <location>
        <begin position="130"/>
        <end position="218"/>
    </location>
</feature>
<dbReference type="SUPFAM" id="SSF53335">
    <property type="entry name" value="S-adenosyl-L-methionine-dependent methyltransferases"/>
    <property type="match status" value="1"/>
</dbReference>
<dbReference type="FunFam" id="3.40.50.150:FF:000042">
    <property type="entry name" value="50S ribosomal protein L3 glutamine methyltransferase"/>
    <property type="match status" value="1"/>
</dbReference>
<comment type="caution">
    <text evidence="6">The sequence shown here is derived from an EMBL/GenBank/DDBJ whole genome shotgun (WGS) entry which is preliminary data.</text>
</comment>
<evidence type="ECO:0000256" key="1">
    <source>
        <dbReference type="ARBA" id="ARBA00022603"/>
    </source>
</evidence>
<evidence type="ECO:0000256" key="3">
    <source>
        <dbReference type="ARBA" id="ARBA00022691"/>
    </source>
</evidence>
<dbReference type="GO" id="GO:0003676">
    <property type="term" value="F:nucleic acid binding"/>
    <property type="evidence" value="ECO:0007669"/>
    <property type="project" value="InterPro"/>
</dbReference>
<keyword evidence="6" id="KW-0687">Ribonucleoprotein</keyword>
<dbReference type="InterPro" id="IPR029063">
    <property type="entry name" value="SAM-dependent_MTases_sf"/>
</dbReference>
<dbReference type="PANTHER" id="PTHR47806">
    <property type="entry name" value="50S RIBOSOMAL PROTEIN L3 GLUTAMINE METHYLTRANSFERASE"/>
    <property type="match status" value="1"/>
</dbReference>
<organism evidence="6">
    <name type="scientific">Candidatus Tenderia electrophaga</name>
    <dbReference type="NCBI Taxonomy" id="1748243"/>
    <lineage>
        <taxon>Bacteria</taxon>
        <taxon>Pseudomonadati</taxon>
        <taxon>Pseudomonadota</taxon>
        <taxon>Gammaproteobacteria</taxon>
        <taxon>Candidatus Tenderiales</taxon>
        <taxon>Candidatus Tenderiaceae</taxon>
        <taxon>Candidatus Tenderia</taxon>
    </lineage>
</organism>
<dbReference type="PROSITE" id="PS00092">
    <property type="entry name" value="N6_MTASE"/>
    <property type="match status" value="1"/>
</dbReference>
<keyword evidence="6" id="KW-0689">Ribosomal protein</keyword>
<dbReference type="InterPro" id="IPR002052">
    <property type="entry name" value="DNA_methylase_N6_adenine_CS"/>
</dbReference>
<dbReference type="GO" id="GO:0032259">
    <property type="term" value="P:methylation"/>
    <property type="evidence" value="ECO:0007669"/>
    <property type="project" value="UniProtKB-KW"/>
</dbReference>
<proteinExistence type="inferred from homology"/>
<dbReference type="CDD" id="cd02440">
    <property type="entry name" value="AdoMet_MTases"/>
    <property type="match status" value="1"/>
</dbReference>
<name>A0A832J390_9GAMM</name>
<comment type="similarity">
    <text evidence="4">Belongs to the protein N5-glutamine methyltransferase family. PrmB subfamily.</text>
</comment>
<dbReference type="NCBIfam" id="TIGR00536">
    <property type="entry name" value="hemK_fam"/>
    <property type="match status" value="1"/>
</dbReference>
<evidence type="ECO:0000313" key="6">
    <source>
        <dbReference type="EMBL" id="HHJ80785.1"/>
    </source>
</evidence>
<dbReference type="NCBIfam" id="TIGR03533">
    <property type="entry name" value="L3_gln_methyl"/>
    <property type="match status" value="1"/>
</dbReference>
<dbReference type="InterPro" id="IPR007848">
    <property type="entry name" value="Small_mtfrase_dom"/>
</dbReference>
<dbReference type="AlphaFoldDB" id="A0A832J390"/>
<dbReference type="Gene3D" id="3.40.50.150">
    <property type="entry name" value="Vaccinia Virus protein VP39"/>
    <property type="match status" value="1"/>
</dbReference>
<dbReference type="InterPro" id="IPR004556">
    <property type="entry name" value="HemK-like"/>
</dbReference>
<keyword evidence="1 4" id="KW-0489">Methyltransferase</keyword>
<dbReference type="EMBL" id="DRNF01000255">
    <property type="protein sequence ID" value="HHJ80785.1"/>
    <property type="molecule type" value="Genomic_DNA"/>
</dbReference>
<dbReference type="Proteomes" id="UP000885832">
    <property type="component" value="Unassembled WGS sequence"/>
</dbReference>
<sequence>MNTSYKEAASQLNSIVDFVRWGASRFNAAKLYFGHGTNNAIDEALFLTLHALHLTPPLAPELHHACLTETEKAVVLDLFQRRIDERLPVPYLTNEAWFGGLGFYVDERVLVPRSPIAELIEQRFTPWVDAECTEHILDLCTGSACIAIACAIAFPWAEVDAVDISAEALEVAQVNIERHQMQHQVTAIQSDLFAGLAGKRYDLIVSNPPYVDAEDMAALPQEFRKEPELGLAAGDDGLELVLHILAQAADYLTSHGVLVVEVGNSDEALVARFPEVPFEWLEFERGGHGVFLLQADSLLQYRQLFQDACKG</sequence>
<dbReference type="EC" id="2.1.1.298" evidence="4"/>
<dbReference type="HAMAP" id="MF_02125">
    <property type="entry name" value="L3_methyltr_PrmB"/>
    <property type="match status" value="1"/>
</dbReference>
<dbReference type="GO" id="GO:0005829">
    <property type="term" value="C:cytosol"/>
    <property type="evidence" value="ECO:0007669"/>
    <property type="project" value="TreeGrafter"/>
</dbReference>